<evidence type="ECO:0000256" key="1">
    <source>
        <dbReference type="SAM" id="Phobius"/>
    </source>
</evidence>
<sequence length="76" mass="9157">MRLIRNDPERNIHRWYVVGVQATLLDAWAVVCGWGSLRSGYERWRCIPCEDETHARRLAERIARRKIRRGYRFSAR</sequence>
<dbReference type="EMBL" id="LGHJ01000011">
    <property type="protein sequence ID" value="KPL76651.1"/>
    <property type="molecule type" value="Genomic_DNA"/>
</dbReference>
<dbReference type="SUPFAM" id="SSF142921">
    <property type="entry name" value="WGR domain-like"/>
    <property type="match status" value="1"/>
</dbReference>
<dbReference type="CDD" id="cd07996">
    <property type="entry name" value="WGR_MMR_like"/>
    <property type="match status" value="1"/>
</dbReference>
<evidence type="ECO:0000259" key="2">
    <source>
        <dbReference type="Pfam" id="PF05406"/>
    </source>
</evidence>
<dbReference type="Pfam" id="PF05406">
    <property type="entry name" value="WGR"/>
    <property type="match status" value="1"/>
</dbReference>
<dbReference type="Proteomes" id="UP000050514">
    <property type="component" value="Unassembled WGS sequence"/>
</dbReference>
<feature type="domain" description="WGR" evidence="2">
    <location>
        <begin position="3"/>
        <end position="72"/>
    </location>
</feature>
<dbReference type="InterPro" id="IPR036930">
    <property type="entry name" value="WGR_dom_sf"/>
</dbReference>
<evidence type="ECO:0000313" key="4">
    <source>
        <dbReference type="Proteomes" id="UP000050514"/>
    </source>
</evidence>
<organism evidence="3 4">
    <name type="scientific">Bellilinea caldifistulae</name>
    <dbReference type="NCBI Taxonomy" id="360411"/>
    <lineage>
        <taxon>Bacteria</taxon>
        <taxon>Bacillati</taxon>
        <taxon>Chloroflexota</taxon>
        <taxon>Anaerolineae</taxon>
        <taxon>Anaerolineales</taxon>
        <taxon>Anaerolineaceae</taxon>
        <taxon>Bellilinea</taxon>
    </lineage>
</organism>
<dbReference type="InterPro" id="IPR049809">
    <property type="entry name" value="YehF/YfeS-like_WGR"/>
</dbReference>
<proteinExistence type="predicted"/>
<keyword evidence="4" id="KW-1185">Reference proteome</keyword>
<comment type="caution">
    <text evidence="3">The sequence shown here is derived from an EMBL/GenBank/DDBJ whole genome shotgun (WGS) entry which is preliminary data.</text>
</comment>
<accession>A0A0P6XKP2</accession>
<feature type="transmembrane region" description="Helical" evidence="1">
    <location>
        <begin position="15"/>
        <end position="37"/>
    </location>
</feature>
<keyword evidence="1" id="KW-0472">Membrane</keyword>
<keyword evidence="1" id="KW-0812">Transmembrane</keyword>
<name>A0A0P6XKP2_9CHLR</name>
<dbReference type="RefSeq" id="WP_061919769.1">
    <property type="nucleotide sequence ID" value="NZ_DF967971.1"/>
</dbReference>
<dbReference type="OrthoDB" id="166231at2"/>
<gene>
    <name evidence="3" type="ORF">AC812_04845</name>
</gene>
<protein>
    <recommendedName>
        <fullName evidence="2">WGR domain-containing protein</fullName>
    </recommendedName>
</protein>
<keyword evidence="1" id="KW-1133">Transmembrane helix</keyword>
<dbReference type="STRING" id="360411.AC812_04845"/>
<dbReference type="InterPro" id="IPR008893">
    <property type="entry name" value="WGR_domain"/>
</dbReference>
<evidence type="ECO:0000313" key="3">
    <source>
        <dbReference type="EMBL" id="KPL76651.1"/>
    </source>
</evidence>
<dbReference type="AlphaFoldDB" id="A0A0P6XKP2"/>
<reference evidence="3 4" key="1">
    <citation type="submission" date="2015-07" db="EMBL/GenBank/DDBJ databases">
        <title>Draft genome of Bellilinea caldifistulae DSM 17877.</title>
        <authorList>
            <person name="Hemp J."/>
            <person name="Ward L.M."/>
            <person name="Pace L.A."/>
            <person name="Fischer W.W."/>
        </authorList>
    </citation>
    <scope>NUCLEOTIDE SEQUENCE [LARGE SCALE GENOMIC DNA]</scope>
    <source>
        <strain evidence="3 4">GOMI-1</strain>
    </source>
</reference>